<feature type="transmembrane region" description="Helical" evidence="5">
    <location>
        <begin position="82"/>
        <end position="103"/>
    </location>
</feature>
<feature type="transmembrane region" description="Helical" evidence="5">
    <location>
        <begin position="21"/>
        <end position="43"/>
    </location>
</feature>
<evidence type="ECO:0000313" key="8">
    <source>
        <dbReference type="Proteomes" id="UP001499854"/>
    </source>
</evidence>
<dbReference type="Pfam" id="PF07690">
    <property type="entry name" value="MFS_1"/>
    <property type="match status" value="1"/>
</dbReference>
<dbReference type="InterPro" id="IPR011701">
    <property type="entry name" value="MFS"/>
</dbReference>
<organism evidence="7 8">
    <name type="scientific">Catenulispora subtropica</name>
    <dbReference type="NCBI Taxonomy" id="450798"/>
    <lineage>
        <taxon>Bacteria</taxon>
        <taxon>Bacillati</taxon>
        <taxon>Actinomycetota</taxon>
        <taxon>Actinomycetes</taxon>
        <taxon>Catenulisporales</taxon>
        <taxon>Catenulisporaceae</taxon>
        <taxon>Catenulispora</taxon>
    </lineage>
</organism>
<evidence type="ECO:0000259" key="6">
    <source>
        <dbReference type="PROSITE" id="PS50850"/>
    </source>
</evidence>
<keyword evidence="3 5" id="KW-1133">Transmembrane helix</keyword>
<dbReference type="PANTHER" id="PTHR23542:SF1">
    <property type="entry name" value="MAJOR FACILITATOR SUPERFAMILY (MFS) PROFILE DOMAIN-CONTAINING PROTEIN"/>
    <property type="match status" value="1"/>
</dbReference>
<protein>
    <submittedName>
        <fullName evidence="7">MFS transporter</fullName>
    </submittedName>
</protein>
<feature type="transmembrane region" description="Helical" evidence="5">
    <location>
        <begin position="292"/>
        <end position="309"/>
    </location>
</feature>
<accession>A0ABN2SCP6</accession>
<keyword evidence="8" id="KW-1185">Reference proteome</keyword>
<feature type="domain" description="Major facilitator superfamily (MFS) profile" evidence="6">
    <location>
        <begin position="226"/>
        <end position="417"/>
    </location>
</feature>
<dbReference type="EMBL" id="BAAAQM010000031">
    <property type="protein sequence ID" value="GAA1983395.1"/>
    <property type="molecule type" value="Genomic_DNA"/>
</dbReference>
<keyword evidence="4 5" id="KW-0472">Membrane</keyword>
<dbReference type="Proteomes" id="UP001499854">
    <property type="component" value="Unassembled WGS sequence"/>
</dbReference>
<gene>
    <name evidence="7" type="ORF">GCM10009838_51400</name>
</gene>
<sequence length="417" mass="41487">MTETTASYRAVLAVPHAVPTFAAALVGRLAYGVVFLALVLTVSGSTGSYSAAGATLALFGLTSSVLAPYRARLLDRFDPRRVLLPMAGLCAALLGVVAALAWQPGAPRFAVWLSAAGSGACVPPLGPFMRTLWTRLVPDEQLLQRAFSLDAVCEELLYVVGPLVAGACTAFGRPAAGVVVSAALLLGGTAALAFSPAVASSSGTDPVVGGPAPAASSDRGLWAGTGLVDPVMVTAGLGLCLGALDLLMVAFATEHGSAAGVSWVTAAMAVGSAVGGLAYGSRAWRGSQRARLPLLAAPLGLFCAVAGHAGNMVLFVAAAAAVGLLISPILTTAYLIAGELGAIGRGTEAGAWVNSAFNAGNAAGAAGIGLVLTHLSLRWCFALAGSSLLVPAVLVALRLAGPAATEPEPPTTVRALS</sequence>
<evidence type="ECO:0000256" key="2">
    <source>
        <dbReference type="ARBA" id="ARBA00022692"/>
    </source>
</evidence>
<feature type="transmembrane region" description="Helical" evidence="5">
    <location>
        <begin position="109"/>
        <end position="126"/>
    </location>
</feature>
<evidence type="ECO:0000256" key="1">
    <source>
        <dbReference type="ARBA" id="ARBA00004651"/>
    </source>
</evidence>
<evidence type="ECO:0000313" key="7">
    <source>
        <dbReference type="EMBL" id="GAA1983395.1"/>
    </source>
</evidence>
<comment type="subcellular location">
    <subcellularLocation>
        <location evidence="1">Cell membrane</location>
        <topology evidence="1">Multi-pass membrane protein</topology>
    </subcellularLocation>
</comment>
<feature type="transmembrane region" description="Helical" evidence="5">
    <location>
        <begin position="349"/>
        <end position="370"/>
    </location>
</feature>
<feature type="transmembrane region" description="Helical" evidence="5">
    <location>
        <begin position="231"/>
        <end position="252"/>
    </location>
</feature>
<dbReference type="PANTHER" id="PTHR23542">
    <property type="match status" value="1"/>
</dbReference>
<dbReference type="RefSeq" id="WP_344659671.1">
    <property type="nucleotide sequence ID" value="NZ_BAAAQM010000031.1"/>
</dbReference>
<proteinExistence type="predicted"/>
<feature type="transmembrane region" description="Helical" evidence="5">
    <location>
        <begin position="376"/>
        <end position="397"/>
    </location>
</feature>
<feature type="transmembrane region" description="Helical" evidence="5">
    <location>
        <begin position="49"/>
        <end position="70"/>
    </location>
</feature>
<evidence type="ECO:0000256" key="3">
    <source>
        <dbReference type="ARBA" id="ARBA00022989"/>
    </source>
</evidence>
<dbReference type="InterPro" id="IPR036259">
    <property type="entry name" value="MFS_trans_sf"/>
</dbReference>
<dbReference type="PROSITE" id="PS50850">
    <property type="entry name" value="MFS"/>
    <property type="match status" value="1"/>
</dbReference>
<dbReference type="Gene3D" id="1.20.1250.20">
    <property type="entry name" value="MFS general substrate transporter like domains"/>
    <property type="match status" value="2"/>
</dbReference>
<feature type="transmembrane region" description="Helical" evidence="5">
    <location>
        <begin position="258"/>
        <end position="280"/>
    </location>
</feature>
<comment type="caution">
    <text evidence="7">The sequence shown here is derived from an EMBL/GenBank/DDBJ whole genome shotgun (WGS) entry which is preliminary data.</text>
</comment>
<reference evidence="7 8" key="1">
    <citation type="journal article" date="2019" name="Int. J. Syst. Evol. Microbiol.">
        <title>The Global Catalogue of Microorganisms (GCM) 10K type strain sequencing project: providing services to taxonomists for standard genome sequencing and annotation.</title>
        <authorList>
            <consortium name="The Broad Institute Genomics Platform"/>
            <consortium name="The Broad Institute Genome Sequencing Center for Infectious Disease"/>
            <person name="Wu L."/>
            <person name="Ma J."/>
        </authorList>
    </citation>
    <scope>NUCLEOTIDE SEQUENCE [LARGE SCALE GENOMIC DNA]</scope>
    <source>
        <strain evidence="7 8">JCM 16013</strain>
    </source>
</reference>
<name>A0ABN2SCP6_9ACTN</name>
<evidence type="ECO:0000256" key="4">
    <source>
        <dbReference type="ARBA" id="ARBA00023136"/>
    </source>
</evidence>
<dbReference type="SUPFAM" id="SSF103473">
    <property type="entry name" value="MFS general substrate transporter"/>
    <property type="match status" value="2"/>
</dbReference>
<keyword evidence="2 5" id="KW-0812">Transmembrane</keyword>
<dbReference type="InterPro" id="IPR020846">
    <property type="entry name" value="MFS_dom"/>
</dbReference>
<evidence type="ECO:0000256" key="5">
    <source>
        <dbReference type="SAM" id="Phobius"/>
    </source>
</evidence>
<feature type="transmembrane region" description="Helical" evidence="5">
    <location>
        <begin position="315"/>
        <end position="337"/>
    </location>
</feature>